<gene>
    <name evidence="5" type="ORF">SAMN04489844_2667</name>
</gene>
<dbReference type="OrthoDB" id="8773773at2"/>
<dbReference type="RefSeq" id="WP_090969532.1">
    <property type="nucleotide sequence ID" value="NZ_FNRT01000002.1"/>
</dbReference>
<feature type="domain" description="ABC transporter" evidence="4">
    <location>
        <begin position="21"/>
        <end position="253"/>
    </location>
</feature>
<dbReference type="InterPro" id="IPR050166">
    <property type="entry name" value="ABC_transporter_ATP-bind"/>
</dbReference>
<dbReference type="InterPro" id="IPR003593">
    <property type="entry name" value="AAA+_ATPase"/>
</dbReference>
<name>A0A1H4U384_9ACTN</name>
<dbReference type="InterPro" id="IPR003439">
    <property type="entry name" value="ABC_transporter-like_ATP-bd"/>
</dbReference>
<sequence length="277" mass="30102">MVSAPPEKLLAHPHVGGAEQIAIDSAAKTYLRRGASPVEALRPTELVVKPGEFVSLVGPSGCGKTTLLKLVAGLDHATGGRIVVGERTVRKPDPQVSVVFQKAALLKWYTVEQNVLLPAKIAGTLTKETRQRAAELLEFIGLADFKDRYPGELSGGMQQRVSIARALAGEPKVLLMDEPFSALDEFTREVLHDELLRLWTSHPKTVIFVTHNISEAVYLSDRVAVMAPRPGRIEAVVDIDLPRPRTSALRTDPQFFEMVSTIRSHFSKAGALGGESA</sequence>
<dbReference type="Gene3D" id="3.40.50.300">
    <property type="entry name" value="P-loop containing nucleotide triphosphate hydrolases"/>
    <property type="match status" value="1"/>
</dbReference>
<evidence type="ECO:0000256" key="1">
    <source>
        <dbReference type="ARBA" id="ARBA00022448"/>
    </source>
</evidence>
<dbReference type="InterPro" id="IPR027417">
    <property type="entry name" value="P-loop_NTPase"/>
</dbReference>
<evidence type="ECO:0000313" key="6">
    <source>
        <dbReference type="Proteomes" id="UP000198742"/>
    </source>
</evidence>
<dbReference type="STRING" id="402596.SAMN04489844_2667"/>
<keyword evidence="2" id="KW-0547">Nucleotide-binding</keyword>
<dbReference type="PANTHER" id="PTHR42788">
    <property type="entry name" value="TAURINE IMPORT ATP-BINDING PROTEIN-RELATED"/>
    <property type="match status" value="1"/>
</dbReference>
<dbReference type="PROSITE" id="PS50893">
    <property type="entry name" value="ABC_TRANSPORTER_2"/>
    <property type="match status" value="1"/>
</dbReference>
<dbReference type="Proteomes" id="UP000198742">
    <property type="component" value="Unassembled WGS sequence"/>
</dbReference>
<evidence type="ECO:0000256" key="3">
    <source>
        <dbReference type="ARBA" id="ARBA00022840"/>
    </source>
</evidence>
<keyword evidence="6" id="KW-1185">Reference proteome</keyword>
<reference evidence="6" key="1">
    <citation type="submission" date="2016-10" db="EMBL/GenBank/DDBJ databases">
        <authorList>
            <person name="Varghese N."/>
            <person name="Submissions S."/>
        </authorList>
    </citation>
    <scope>NUCLEOTIDE SEQUENCE [LARGE SCALE GENOMIC DNA]</scope>
    <source>
        <strain evidence="6">DSM 22017</strain>
    </source>
</reference>
<dbReference type="InterPro" id="IPR017871">
    <property type="entry name" value="ABC_transporter-like_CS"/>
</dbReference>
<evidence type="ECO:0000259" key="4">
    <source>
        <dbReference type="PROSITE" id="PS50893"/>
    </source>
</evidence>
<dbReference type="GO" id="GO:0016887">
    <property type="term" value="F:ATP hydrolysis activity"/>
    <property type="evidence" value="ECO:0007669"/>
    <property type="project" value="InterPro"/>
</dbReference>
<dbReference type="SMART" id="SM00382">
    <property type="entry name" value="AAA"/>
    <property type="match status" value="1"/>
</dbReference>
<keyword evidence="3 5" id="KW-0067">ATP-binding</keyword>
<organism evidence="5 6">
    <name type="scientific">Nocardioides exalbidus</name>
    <dbReference type="NCBI Taxonomy" id="402596"/>
    <lineage>
        <taxon>Bacteria</taxon>
        <taxon>Bacillati</taxon>
        <taxon>Actinomycetota</taxon>
        <taxon>Actinomycetes</taxon>
        <taxon>Propionibacteriales</taxon>
        <taxon>Nocardioidaceae</taxon>
        <taxon>Nocardioides</taxon>
    </lineage>
</organism>
<evidence type="ECO:0000256" key="2">
    <source>
        <dbReference type="ARBA" id="ARBA00022741"/>
    </source>
</evidence>
<dbReference type="CDD" id="cd03293">
    <property type="entry name" value="ABC_NrtD_SsuB_transporters"/>
    <property type="match status" value="1"/>
</dbReference>
<dbReference type="PROSITE" id="PS00211">
    <property type="entry name" value="ABC_TRANSPORTER_1"/>
    <property type="match status" value="1"/>
</dbReference>
<accession>A0A1H4U384</accession>
<protein>
    <submittedName>
        <fullName evidence="5">NitT/TauT family transport system ATP-binding protein</fullName>
    </submittedName>
</protein>
<dbReference type="GO" id="GO:0005524">
    <property type="term" value="F:ATP binding"/>
    <property type="evidence" value="ECO:0007669"/>
    <property type="project" value="UniProtKB-KW"/>
</dbReference>
<dbReference type="PANTHER" id="PTHR42788:SF13">
    <property type="entry name" value="ALIPHATIC SULFONATES IMPORT ATP-BINDING PROTEIN SSUB"/>
    <property type="match status" value="1"/>
</dbReference>
<dbReference type="Pfam" id="PF00005">
    <property type="entry name" value="ABC_tran"/>
    <property type="match status" value="1"/>
</dbReference>
<dbReference type="SUPFAM" id="SSF52540">
    <property type="entry name" value="P-loop containing nucleoside triphosphate hydrolases"/>
    <property type="match status" value="1"/>
</dbReference>
<keyword evidence="1" id="KW-0813">Transport</keyword>
<evidence type="ECO:0000313" key="5">
    <source>
        <dbReference type="EMBL" id="SEC63185.1"/>
    </source>
</evidence>
<dbReference type="AlphaFoldDB" id="A0A1H4U384"/>
<dbReference type="EMBL" id="FNRT01000002">
    <property type="protein sequence ID" value="SEC63185.1"/>
    <property type="molecule type" value="Genomic_DNA"/>
</dbReference>
<proteinExistence type="predicted"/>